<comment type="similarity">
    <text evidence="1 5">Belongs to the peptidase S41A family.</text>
</comment>
<dbReference type="InterPro" id="IPR029045">
    <property type="entry name" value="ClpP/crotonase-like_dom_sf"/>
</dbReference>
<dbReference type="CDD" id="cd07560">
    <property type="entry name" value="Peptidase_S41_CPP"/>
    <property type="match status" value="1"/>
</dbReference>
<dbReference type="PANTHER" id="PTHR32060:SF30">
    <property type="entry name" value="CARBOXY-TERMINAL PROCESSING PROTEASE CTPA"/>
    <property type="match status" value="1"/>
</dbReference>
<dbReference type="EMBL" id="CP099799">
    <property type="protein sequence ID" value="USS00725.1"/>
    <property type="molecule type" value="Genomic_DNA"/>
</dbReference>
<dbReference type="GO" id="GO:0004175">
    <property type="term" value="F:endopeptidase activity"/>
    <property type="evidence" value="ECO:0007669"/>
    <property type="project" value="TreeGrafter"/>
</dbReference>
<dbReference type="OrthoDB" id="9812068at2"/>
<evidence type="ECO:0000256" key="2">
    <source>
        <dbReference type="ARBA" id="ARBA00022670"/>
    </source>
</evidence>
<reference evidence="8 10" key="1">
    <citation type="submission" date="2017-09" db="EMBL/GenBank/DDBJ databases">
        <authorList>
            <person name="Thomas P."/>
            <person name="Seyboldt C."/>
        </authorList>
    </citation>
    <scope>NUCLEOTIDE SEQUENCE [LARGE SCALE GENOMIC DNA]</scope>
    <source>
        <strain evidence="8 10">DSM 7534</strain>
    </source>
</reference>
<keyword evidence="6" id="KW-0472">Membrane</keyword>
<dbReference type="InterPro" id="IPR005151">
    <property type="entry name" value="Tail-specific_protease"/>
</dbReference>
<dbReference type="GO" id="GO:0008236">
    <property type="term" value="F:serine-type peptidase activity"/>
    <property type="evidence" value="ECO:0007669"/>
    <property type="project" value="UniProtKB-KW"/>
</dbReference>
<evidence type="ECO:0000256" key="3">
    <source>
        <dbReference type="ARBA" id="ARBA00022801"/>
    </source>
</evidence>
<dbReference type="Proteomes" id="UP001055437">
    <property type="component" value="Chromosome"/>
</dbReference>
<reference evidence="9" key="2">
    <citation type="submission" date="2022-06" db="EMBL/GenBank/DDBJ databases">
        <authorList>
            <person name="Holder M.E."/>
            <person name="Ajami N.J."/>
            <person name="Petrosino J.F."/>
        </authorList>
    </citation>
    <scope>NUCLEOTIDE SEQUENCE</scope>
    <source>
        <strain evidence="9">RMA 8861</strain>
    </source>
</reference>
<evidence type="ECO:0000256" key="1">
    <source>
        <dbReference type="ARBA" id="ARBA00009179"/>
    </source>
</evidence>
<dbReference type="Pfam" id="PF17820">
    <property type="entry name" value="PDZ_6"/>
    <property type="match status" value="1"/>
</dbReference>
<dbReference type="NCBIfam" id="TIGR00225">
    <property type="entry name" value="prc"/>
    <property type="match status" value="1"/>
</dbReference>
<evidence type="ECO:0000313" key="8">
    <source>
        <dbReference type="EMBL" id="AYE34142.1"/>
    </source>
</evidence>
<sequence length="419" mass="45853">MEDFNKRDEKKKGGKRVIVIISLVIAFIASNLGFFYLGNRFAFNGFTLRGINSEVTEDLKDIQDISKYNLLFQVRNALLSKYDGEIDDNKLLEAAIKGMTISLKDPYTVFMNSDEYKSFMEQSEGHFVGIGAQLGVKDGKVTVVAPIEGSPAEKAGLKTGDVILKVDDKDVSESNVEKTIAMIKGEEGKAVKLTLSRESGEPFDVNIVREVVKTIAVKGEMIDDSVGYIQIVSFDEDVSEAFKKKLVELKEKGMKGLILDLRGNPGGFLGESVKIASQFIPKGETVTYTIDKYDNKSESKSIGGEAEGMPLVVLINGGSASASEVVTGALRDYGVATTVGENSFGKGVVQQLVEFKNGKGGLKVTTSKYYTPNGENIHKVGIKPDIEVKISEELLKQPYDRNNDPQFDKALEVIKEKIK</sequence>
<dbReference type="GO" id="GO:0030288">
    <property type="term" value="C:outer membrane-bounded periplasmic space"/>
    <property type="evidence" value="ECO:0007669"/>
    <property type="project" value="TreeGrafter"/>
</dbReference>
<dbReference type="FunFam" id="2.30.42.10:FF:000063">
    <property type="entry name" value="Peptidase, S41 family"/>
    <property type="match status" value="1"/>
</dbReference>
<dbReference type="EMBL" id="CP023671">
    <property type="protein sequence ID" value="AYE34142.1"/>
    <property type="molecule type" value="Genomic_DNA"/>
</dbReference>
<evidence type="ECO:0000313" key="10">
    <source>
        <dbReference type="Proteomes" id="UP000280586"/>
    </source>
</evidence>
<name>A0A9N7PLR6_CLOSE</name>
<accession>A0A9N7PLR6</accession>
<dbReference type="InterPro" id="IPR001478">
    <property type="entry name" value="PDZ"/>
</dbReference>
<dbReference type="PROSITE" id="PS50106">
    <property type="entry name" value="PDZ"/>
    <property type="match status" value="1"/>
</dbReference>
<feature type="domain" description="PDZ" evidence="7">
    <location>
        <begin position="116"/>
        <end position="184"/>
    </location>
</feature>
<dbReference type="Gene3D" id="3.30.750.44">
    <property type="match status" value="1"/>
</dbReference>
<dbReference type="GO" id="GO:0006508">
    <property type="term" value="P:proteolysis"/>
    <property type="evidence" value="ECO:0007669"/>
    <property type="project" value="UniProtKB-KW"/>
</dbReference>
<dbReference type="AlphaFoldDB" id="A0A9N7PLR6"/>
<dbReference type="CDD" id="cd06782">
    <property type="entry name" value="cpPDZ_CPP-like"/>
    <property type="match status" value="1"/>
</dbReference>
<evidence type="ECO:0000256" key="4">
    <source>
        <dbReference type="ARBA" id="ARBA00022825"/>
    </source>
</evidence>
<dbReference type="InterPro" id="IPR041489">
    <property type="entry name" value="PDZ_6"/>
</dbReference>
<gene>
    <name evidence="8" type="ORF">CP523_06475</name>
    <name evidence="9" type="ORF">NH397_14785</name>
</gene>
<dbReference type="GeneID" id="303560316"/>
<dbReference type="InterPro" id="IPR055210">
    <property type="entry name" value="CtpA/B_N"/>
</dbReference>
<keyword evidence="6" id="KW-1133">Transmembrane helix</keyword>
<dbReference type="PANTHER" id="PTHR32060">
    <property type="entry name" value="TAIL-SPECIFIC PROTEASE"/>
    <property type="match status" value="1"/>
</dbReference>
<dbReference type="SMART" id="SM00245">
    <property type="entry name" value="TSPc"/>
    <property type="match status" value="1"/>
</dbReference>
<dbReference type="InterPro" id="IPR004447">
    <property type="entry name" value="Peptidase_S41A"/>
</dbReference>
<dbReference type="SUPFAM" id="SSF50156">
    <property type="entry name" value="PDZ domain-like"/>
    <property type="match status" value="1"/>
</dbReference>
<dbReference type="KEGG" id="csep:CP523_06475"/>
<organism evidence="8 10">
    <name type="scientific">Clostridium septicum</name>
    <dbReference type="NCBI Taxonomy" id="1504"/>
    <lineage>
        <taxon>Bacteria</taxon>
        <taxon>Bacillati</taxon>
        <taxon>Bacillota</taxon>
        <taxon>Clostridia</taxon>
        <taxon>Eubacteriales</taxon>
        <taxon>Clostridiaceae</taxon>
        <taxon>Clostridium</taxon>
    </lineage>
</organism>
<protein>
    <submittedName>
        <fullName evidence="8">S41 family peptidase</fullName>
    </submittedName>
</protein>
<dbReference type="GO" id="GO:0007165">
    <property type="term" value="P:signal transduction"/>
    <property type="evidence" value="ECO:0007669"/>
    <property type="project" value="TreeGrafter"/>
</dbReference>
<dbReference type="SUPFAM" id="SSF52096">
    <property type="entry name" value="ClpP/crotonase"/>
    <property type="match status" value="1"/>
</dbReference>
<keyword evidence="4 5" id="KW-0720">Serine protease</keyword>
<keyword evidence="11" id="KW-1185">Reference proteome</keyword>
<evidence type="ECO:0000313" key="9">
    <source>
        <dbReference type="EMBL" id="USS00725.1"/>
    </source>
</evidence>
<evidence type="ECO:0000256" key="5">
    <source>
        <dbReference type="RuleBase" id="RU004404"/>
    </source>
</evidence>
<evidence type="ECO:0000256" key="6">
    <source>
        <dbReference type="SAM" id="Phobius"/>
    </source>
</evidence>
<dbReference type="Gene3D" id="2.30.42.10">
    <property type="match status" value="1"/>
</dbReference>
<evidence type="ECO:0000259" key="7">
    <source>
        <dbReference type="PROSITE" id="PS50106"/>
    </source>
</evidence>
<dbReference type="RefSeq" id="WP_066677440.1">
    <property type="nucleotide sequence ID" value="NZ_CABMIZ010000027.1"/>
</dbReference>
<dbReference type="InterPro" id="IPR036034">
    <property type="entry name" value="PDZ_sf"/>
</dbReference>
<proteinExistence type="inferred from homology"/>
<feature type="transmembrane region" description="Helical" evidence="6">
    <location>
        <begin position="17"/>
        <end position="37"/>
    </location>
</feature>
<dbReference type="Pfam" id="PF03572">
    <property type="entry name" value="Peptidase_S41"/>
    <property type="match status" value="1"/>
</dbReference>
<dbReference type="SMART" id="SM00228">
    <property type="entry name" value="PDZ"/>
    <property type="match status" value="1"/>
</dbReference>
<evidence type="ECO:0000313" key="11">
    <source>
        <dbReference type="Proteomes" id="UP001055437"/>
    </source>
</evidence>
<dbReference type="Gene3D" id="3.90.226.10">
    <property type="entry name" value="2-enoyl-CoA Hydratase, Chain A, domain 1"/>
    <property type="match status" value="1"/>
</dbReference>
<dbReference type="Proteomes" id="UP000280586">
    <property type="component" value="Chromosome"/>
</dbReference>
<keyword evidence="3 5" id="KW-0378">Hydrolase</keyword>
<dbReference type="Pfam" id="PF22694">
    <property type="entry name" value="CtpB_N-like"/>
    <property type="match status" value="1"/>
</dbReference>
<keyword evidence="2 5" id="KW-0645">Protease</keyword>
<keyword evidence="6" id="KW-0812">Transmembrane</keyword>